<protein>
    <recommendedName>
        <fullName evidence="4">Phosphatidylserine decarboxylase</fullName>
    </recommendedName>
</protein>
<feature type="transmembrane region" description="Helical" evidence="1">
    <location>
        <begin position="12"/>
        <end position="44"/>
    </location>
</feature>
<gene>
    <name evidence="2" type="ORF">DAY19_10755</name>
</gene>
<dbReference type="Proteomes" id="UP000443582">
    <property type="component" value="Unassembled WGS sequence"/>
</dbReference>
<dbReference type="EMBL" id="QDKL01000002">
    <property type="protein sequence ID" value="RZF22153.1"/>
    <property type="molecule type" value="Genomic_DNA"/>
</dbReference>
<dbReference type="RefSeq" id="WP_133296944.1">
    <property type="nucleotide sequence ID" value="NZ_QDKL01000002.1"/>
</dbReference>
<evidence type="ECO:0000313" key="3">
    <source>
        <dbReference type="Proteomes" id="UP000443582"/>
    </source>
</evidence>
<keyword evidence="1" id="KW-0472">Membrane</keyword>
<evidence type="ECO:0008006" key="4">
    <source>
        <dbReference type="Google" id="ProtNLM"/>
    </source>
</evidence>
<organism evidence="2 3">
    <name type="scientific">Halobacteriovorax vibrionivorans</name>
    <dbReference type="NCBI Taxonomy" id="2152716"/>
    <lineage>
        <taxon>Bacteria</taxon>
        <taxon>Pseudomonadati</taxon>
        <taxon>Bdellovibrionota</taxon>
        <taxon>Bacteriovoracia</taxon>
        <taxon>Bacteriovoracales</taxon>
        <taxon>Halobacteriovoraceae</taxon>
        <taxon>Halobacteriovorax</taxon>
    </lineage>
</organism>
<accession>A0ABY0IGS7</accession>
<keyword evidence="1" id="KW-1133">Transmembrane helix</keyword>
<proteinExistence type="predicted"/>
<evidence type="ECO:0000313" key="2">
    <source>
        <dbReference type="EMBL" id="RZF22153.1"/>
    </source>
</evidence>
<comment type="caution">
    <text evidence="2">The sequence shown here is derived from an EMBL/GenBank/DDBJ whole genome shotgun (WGS) entry which is preliminary data.</text>
</comment>
<keyword evidence="1" id="KW-0812">Transmembrane</keyword>
<reference evidence="3" key="1">
    <citation type="journal article" date="2019" name="Int. J. Syst. Evol. Microbiol.">
        <title>Halobacteriovorax valvorus sp. nov., a novel prokaryotic predator isolated from coastal seawater of China.</title>
        <authorList>
            <person name="Chen M.-X."/>
        </authorList>
    </citation>
    <scope>NUCLEOTIDE SEQUENCE [LARGE SCALE GENOMIC DNA]</scope>
    <source>
        <strain evidence="3">BL9</strain>
    </source>
</reference>
<name>A0ABY0IGS7_9BACT</name>
<keyword evidence="3" id="KW-1185">Reference proteome</keyword>
<evidence type="ECO:0000256" key="1">
    <source>
        <dbReference type="SAM" id="Phobius"/>
    </source>
</evidence>
<sequence length="198" mass="22956">MKIFYLSKSTINFIIVIAFLLMLLFSFYILLIYLLLVSLFLFLFRRKFIFFKEDQVTTAGTIYAPVSGKISEIKTIDDQKTEISIKMNLLSGYGIYLPISGRFNNVSFNNKEHGNKVTIEDRDSRKIRLFFINSIFKRNPELVVLPGDLGRRQVDFGFYPFGATVKMELDNVQSLVKLHEKVRGGETIIGRYNEESHE</sequence>